<evidence type="ECO:0000313" key="1">
    <source>
        <dbReference type="EMBL" id="ESA23985.1"/>
    </source>
</evidence>
<reference evidence="1" key="1">
    <citation type="submission" date="2013-07" db="EMBL/GenBank/DDBJ databases">
        <title>The genome of an arbuscular mycorrhizal fungus provides insights into the evolution of the oldest plant symbiosis.</title>
        <authorList>
            <consortium name="DOE Joint Genome Institute"/>
            <person name="Tisserant E."/>
            <person name="Malbreil M."/>
            <person name="Kuo A."/>
            <person name="Kohler A."/>
            <person name="Symeonidi A."/>
            <person name="Balestrini R."/>
            <person name="Charron P."/>
            <person name="Duensing N."/>
            <person name="Frei-dit-Frey N."/>
            <person name="Gianinazzi-Pearson V."/>
            <person name="Gilbert B."/>
            <person name="Handa Y."/>
            <person name="Hijri M."/>
            <person name="Kaul R."/>
            <person name="Kawaguchi M."/>
            <person name="Krajinski F."/>
            <person name="Lammers P."/>
            <person name="Lapierre D."/>
            <person name="Masclaux F.G."/>
            <person name="Murat C."/>
            <person name="Morin E."/>
            <person name="Ndikumana S."/>
            <person name="Pagni M."/>
            <person name="Petitpierre D."/>
            <person name="Requena N."/>
            <person name="Rosikiewicz P."/>
            <person name="Riley R."/>
            <person name="Saito K."/>
            <person name="San Clemente H."/>
            <person name="Shapiro H."/>
            <person name="van Tuinen D."/>
            <person name="Becard G."/>
            <person name="Bonfante P."/>
            <person name="Paszkowski U."/>
            <person name="Shachar-Hill Y."/>
            <person name="Young J.P."/>
            <person name="Sanders I.R."/>
            <person name="Henrissat B."/>
            <person name="Rensing S.A."/>
            <person name="Grigoriev I.V."/>
            <person name="Corradi N."/>
            <person name="Roux C."/>
            <person name="Martin F."/>
        </authorList>
    </citation>
    <scope>NUCLEOTIDE SEQUENCE</scope>
    <source>
        <strain evidence="1">DAOM 197198</strain>
    </source>
</reference>
<name>U9UUF1_RHIID</name>
<proteinExistence type="predicted"/>
<sequence length="72" mass="8395">MNKRIRFVQNTRIYVRPPGPCFKIGRLKTIFSTSLTNLIRSNLLAVNFDNRKQAFSRAVSRAGRVYSYCIRI</sequence>
<dbReference type="HOGENOM" id="CLU_2723439_0_0_1"/>
<dbReference type="EMBL" id="KI274314">
    <property type="protein sequence ID" value="ESA23985.1"/>
    <property type="molecule type" value="Genomic_DNA"/>
</dbReference>
<protein>
    <submittedName>
        <fullName evidence="1">Uncharacterized protein</fullName>
    </submittedName>
</protein>
<organism evidence="1">
    <name type="scientific">Rhizophagus irregularis (strain DAOM 181602 / DAOM 197198 / MUCL 43194)</name>
    <name type="common">Arbuscular mycorrhizal fungus</name>
    <name type="synonym">Glomus intraradices</name>
    <dbReference type="NCBI Taxonomy" id="747089"/>
    <lineage>
        <taxon>Eukaryota</taxon>
        <taxon>Fungi</taxon>
        <taxon>Fungi incertae sedis</taxon>
        <taxon>Mucoromycota</taxon>
        <taxon>Glomeromycotina</taxon>
        <taxon>Glomeromycetes</taxon>
        <taxon>Glomerales</taxon>
        <taxon>Glomeraceae</taxon>
        <taxon>Rhizophagus</taxon>
    </lineage>
</organism>
<dbReference type="AlphaFoldDB" id="U9UUF1"/>
<gene>
    <name evidence="1" type="ORF">GLOINDRAFT_102735</name>
</gene>
<accession>U9UUF1</accession>